<dbReference type="SUPFAM" id="SSF53720">
    <property type="entry name" value="ALDH-like"/>
    <property type="match status" value="1"/>
</dbReference>
<dbReference type="Gene3D" id="3.40.309.10">
    <property type="entry name" value="Aldehyde Dehydrogenase, Chain A, domain 2"/>
    <property type="match status" value="1"/>
</dbReference>
<dbReference type="CDD" id="cd07559">
    <property type="entry name" value="ALDH_ACDHII_AcoD-like"/>
    <property type="match status" value="1"/>
</dbReference>
<dbReference type="InterPro" id="IPR016163">
    <property type="entry name" value="Ald_DH_C"/>
</dbReference>
<sequence>MANVIKPVFKERYGNFIGGKFVEPIKGQYFDNPSPVDGKIFTQAARSTQEDVDAALDAAHGAFPTWSKTSATERSNMLLKIAQVMEDNLEYLATLETIDNGKPIRESRAADIPYCVDHFRYFAGVIRADEGSISEHDKNTVSIVLHEPLGVVGEIIPWNFPMLMLAWKIAPALAAGNTVVVKPAEQTPTSVMCLMELIGDILPAGVLNIITGFGNEAGAALATSERIAKLSFTGSTETGRKVYHNAAENIIPVTMELGGKSPNVFFPSVADHDDAFFSKAIEGALMFALNQGEICTTPSRILVHESIADKFIERMLERIKKIKVGNPLDPETMIGSQVSKGQMDKILGYINIGKEEGAEVLSGGEAGNHVGETADGYYIQPTILKGNNKMRVFQEEIFGPVVALTTFSSTEEAIEIANDTIYGLGAGVWSRDAHELFQVPKAIQAGRVWVNQYNTYPAHAPFGGVKKSGFGRENHKLALDHYRQVKNMLVSYDKEPVGFF</sequence>
<keyword evidence="2 4" id="KW-0560">Oxidoreductase</keyword>
<dbReference type="STRING" id="229203.SAMN05444338_10310"/>
<dbReference type="InterPro" id="IPR016162">
    <property type="entry name" value="Ald_DH_N"/>
</dbReference>
<dbReference type="FunFam" id="3.40.605.10:FF:000001">
    <property type="entry name" value="Aldehyde dehydrogenase 1"/>
    <property type="match status" value="1"/>
</dbReference>
<dbReference type="Proteomes" id="UP000198569">
    <property type="component" value="Unassembled WGS sequence"/>
</dbReference>
<dbReference type="AlphaFoldDB" id="A0A1H2TUN6"/>
<proteinExistence type="inferred from homology"/>
<dbReference type="PROSITE" id="PS00687">
    <property type="entry name" value="ALDEHYDE_DEHYDR_GLU"/>
    <property type="match status" value="1"/>
</dbReference>
<comment type="similarity">
    <text evidence="1 4">Belongs to the aldehyde dehydrogenase family.</text>
</comment>
<evidence type="ECO:0000259" key="5">
    <source>
        <dbReference type="Pfam" id="PF00171"/>
    </source>
</evidence>
<dbReference type="InterPro" id="IPR029510">
    <property type="entry name" value="Ald_DH_CS_GLU"/>
</dbReference>
<evidence type="ECO:0000256" key="2">
    <source>
        <dbReference type="ARBA" id="ARBA00023002"/>
    </source>
</evidence>
<evidence type="ECO:0000313" key="6">
    <source>
        <dbReference type="EMBL" id="SDW47448.1"/>
    </source>
</evidence>
<dbReference type="FunFam" id="3.40.309.10:FF:000012">
    <property type="entry name" value="Betaine aldehyde dehydrogenase"/>
    <property type="match status" value="1"/>
</dbReference>
<reference evidence="7" key="1">
    <citation type="submission" date="2016-10" db="EMBL/GenBank/DDBJ databases">
        <authorList>
            <person name="Varghese N."/>
            <person name="Submissions S."/>
        </authorList>
    </citation>
    <scope>NUCLEOTIDE SEQUENCE [LARGE SCALE GENOMIC DNA]</scope>
    <source>
        <strain evidence="7">DSM 15718</strain>
    </source>
</reference>
<dbReference type="Pfam" id="PF00171">
    <property type="entry name" value="Aldedh"/>
    <property type="match status" value="1"/>
</dbReference>
<organism evidence="6 7">
    <name type="scientific">Flavobacterium degerlachei</name>
    <dbReference type="NCBI Taxonomy" id="229203"/>
    <lineage>
        <taxon>Bacteria</taxon>
        <taxon>Pseudomonadati</taxon>
        <taxon>Bacteroidota</taxon>
        <taxon>Flavobacteriia</taxon>
        <taxon>Flavobacteriales</taxon>
        <taxon>Flavobacteriaceae</taxon>
        <taxon>Flavobacterium</taxon>
    </lineage>
</organism>
<name>A0A1H2TUN6_9FLAO</name>
<gene>
    <name evidence="6" type="ORF">SAMN05444338_10310</name>
</gene>
<dbReference type="RefSeq" id="WP_091429817.1">
    <property type="nucleotide sequence ID" value="NZ_FNMV01000003.1"/>
</dbReference>
<evidence type="ECO:0000313" key="7">
    <source>
        <dbReference type="Proteomes" id="UP000198569"/>
    </source>
</evidence>
<keyword evidence="7" id="KW-1185">Reference proteome</keyword>
<feature type="active site" evidence="3">
    <location>
        <position position="256"/>
    </location>
</feature>
<evidence type="ECO:0000256" key="4">
    <source>
        <dbReference type="RuleBase" id="RU003345"/>
    </source>
</evidence>
<dbReference type="OrthoDB" id="9762913at2"/>
<dbReference type="InterPro" id="IPR015590">
    <property type="entry name" value="Aldehyde_DH_dom"/>
</dbReference>
<accession>A0A1H2TUN6</accession>
<dbReference type="Gene3D" id="3.40.605.10">
    <property type="entry name" value="Aldehyde Dehydrogenase, Chain A, domain 1"/>
    <property type="match status" value="1"/>
</dbReference>
<dbReference type="InterPro" id="IPR016161">
    <property type="entry name" value="Ald_DH/histidinol_DH"/>
</dbReference>
<dbReference type="PANTHER" id="PTHR43111:SF1">
    <property type="entry name" value="ALDEHYDE DEHYDROGENASE B-RELATED"/>
    <property type="match status" value="1"/>
</dbReference>
<evidence type="ECO:0000256" key="3">
    <source>
        <dbReference type="PROSITE-ProRule" id="PRU10007"/>
    </source>
</evidence>
<evidence type="ECO:0000256" key="1">
    <source>
        <dbReference type="ARBA" id="ARBA00009986"/>
    </source>
</evidence>
<protein>
    <submittedName>
        <fullName evidence="6">Aldehyde dehydrogenase (NAD+)/aldehyde dehydrogenase</fullName>
    </submittedName>
</protein>
<dbReference type="EMBL" id="FNMV01000003">
    <property type="protein sequence ID" value="SDW47448.1"/>
    <property type="molecule type" value="Genomic_DNA"/>
</dbReference>
<dbReference type="GO" id="GO:0004030">
    <property type="term" value="F:aldehyde dehydrogenase [NAD(P)+] activity"/>
    <property type="evidence" value="ECO:0007669"/>
    <property type="project" value="UniProtKB-ARBA"/>
</dbReference>
<dbReference type="PANTHER" id="PTHR43111">
    <property type="entry name" value="ALDEHYDE DEHYDROGENASE B-RELATED"/>
    <property type="match status" value="1"/>
</dbReference>
<feature type="domain" description="Aldehyde dehydrogenase" evidence="5">
    <location>
        <begin position="28"/>
        <end position="487"/>
    </location>
</feature>